<evidence type="ECO:0000313" key="1">
    <source>
        <dbReference type="EMBL" id="CAK7341595.1"/>
    </source>
</evidence>
<dbReference type="AlphaFoldDB" id="A0AAV1RY15"/>
<evidence type="ECO:0000313" key="2">
    <source>
        <dbReference type="Proteomes" id="UP001314170"/>
    </source>
</evidence>
<gene>
    <name evidence="1" type="ORF">DCAF_LOCUS16363</name>
</gene>
<keyword evidence="2" id="KW-1185">Reference proteome</keyword>
<dbReference type="Proteomes" id="UP001314170">
    <property type="component" value="Unassembled WGS sequence"/>
</dbReference>
<name>A0AAV1RY15_9ROSI</name>
<protein>
    <submittedName>
        <fullName evidence="1">Uncharacterized protein</fullName>
    </submittedName>
</protein>
<organism evidence="1 2">
    <name type="scientific">Dovyalis caffra</name>
    <dbReference type="NCBI Taxonomy" id="77055"/>
    <lineage>
        <taxon>Eukaryota</taxon>
        <taxon>Viridiplantae</taxon>
        <taxon>Streptophyta</taxon>
        <taxon>Embryophyta</taxon>
        <taxon>Tracheophyta</taxon>
        <taxon>Spermatophyta</taxon>
        <taxon>Magnoliopsida</taxon>
        <taxon>eudicotyledons</taxon>
        <taxon>Gunneridae</taxon>
        <taxon>Pentapetalae</taxon>
        <taxon>rosids</taxon>
        <taxon>fabids</taxon>
        <taxon>Malpighiales</taxon>
        <taxon>Salicaceae</taxon>
        <taxon>Flacourtieae</taxon>
        <taxon>Dovyalis</taxon>
    </lineage>
</organism>
<dbReference type="EMBL" id="CAWUPB010001160">
    <property type="protein sequence ID" value="CAK7341595.1"/>
    <property type="molecule type" value="Genomic_DNA"/>
</dbReference>
<comment type="caution">
    <text evidence="1">The sequence shown here is derived from an EMBL/GenBank/DDBJ whole genome shotgun (WGS) entry which is preliminary data.</text>
</comment>
<proteinExistence type="predicted"/>
<reference evidence="1 2" key="1">
    <citation type="submission" date="2024-01" db="EMBL/GenBank/DDBJ databases">
        <authorList>
            <person name="Waweru B."/>
        </authorList>
    </citation>
    <scope>NUCLEOTIDE SEQUENCE [LARGE SCALE GENOMIC DNA]</scope>
</reference>
<sequence length="64" mass="7068">MSKREHVADGNDVKRMFAKDMLLSLECIVPHGPKLISPIVAWGAYFASYQHILNLEIEGLASGV</sequence>
<accession>A0AAV1RY15</accession>